<organism evidence="2 3">
    <name type="scientific">Populus tomentosa</name>
    <name type="common">Chinese white poplar</name>
    <dbReference type="NCBI Taxonomy" id="118781"/>
    <lineage>
        <taxon>Eukaryota</taxon>
        <taxon>Viridiplantae</taxon>
        <taxon>Streptophyta</taxon>
        <taxon>Embryophyta</taxon>
        <taxon>Tracheophyta</taxon>
        <taxon>Spermatophyta</taxon>
        <taxon>Magnoliopsida</taxon>
        <taxon>eudicotyledons</taxon>
        <taxon>Gunneridae</taxon>
        <taxon>Pentapetalae</taxon>
        <taxon>rosids</taxon>
        <taxon>fabids</taxon>
        <taxon>Malpighiales</taxon>
        <taxon>Salicaceae</taxon>
        <taxon>Saliceae</taxon>
        <taxon>Populus</taxon>
    </lineage>
</organism>
<comment type="caution">
    <text evidence="2">The sequence shown here is derived from an EMBL/GenBank/DDBJ whole genome shotgun (WGS) entry which is preliminary data.</text>
</comment>
<evidence type="ECO:0000313" key="3">
    <source>
        <dbReference type="Proteomes" id="UP000886885"/>
    </source>
</evidence>
<dbReference type="InterPro" id="IPR025322">
    <property type="entry name" value="PADRE_dom"/>
</dbReference>
<keyword evidence="3" id="KW-1185">Reference proteome</keyword>
<dbReference type="Proteomes" id="UP000886885">
    <property type="component" value="Chromosome 18D"/>
</dbReference>
<feature type="region of interest" description="Disordered" evidence="1">
    <location>
        <begin position="107"/>
        <end position="126"/>
    </location>
</feature>
<dbReference type="OrthoDB" id="736928at2759"/>
<protein>
    <submittedName>
        <fullName evidence="2">Uncharacterized protein</fullName>
    </submittedName>
</protein>
<dbReference type="Pfam" id="PF14009">
    <property type="entry name" value="PADRE"/>
    <property type="match status" value="1"/>
</dbReference>
<dbReference type="AlphaFoldDB" id="A0A8X7XWS1"/>
<name>A0A8X7XWS1_POPTO</name>
<proteinExistence type="predicted"/>
<gene>
    <name evidence="2" type="ORF">POTOM_057715</name>
</gene>
<sequence length="252" mass="28132">MGGCFSCKSSTKFNNIRVVHFNGHVQEFENPVSVSQVTTGQLPSRNLLFTAAQLLSAESKPLKPDVQLETGQLYFLLPFSILQPDVSPVDFLTLVKKLSSIAKSSRCGQAKSSGTSSSSGQSNPICRARARSSWKPVLDTIREKSFNRRSESELQDKDFETSKRSLRIAVLKNAANDDFVGEIIDIGDSIGRREIYVGESLETARIKLKRIAEWLAKETICHQWSLRTRFCTNLCSIVDAKREGPRIFQENA</sequence>
<accession>A0A8X7XWS1</accession>
<dbReference type="PANTHER" id="PTHR33052">
    <property type="entry name" value="DUF4228 DOMAIN PROTEIN-RELATED"/>
    <property type="match status" value="1"/>
</dbReference>
<evidence type="ECO:0000256" key="1">
    <source>
        <dbReference type="SAM" id="MobiDB-lite"/>
    </source>
</evidence>
<evidence type="ECO:0000313" key="2">
    <source>
        <dbReference type="EMBL" id="KAG6740081.1"/>
    </source>
</evidence>
<feature type="compositionally biased region" description="Low complexity" evidence="1">
    <location>
        <begin position="112"/>
        <end position="122"/>
    </location>
</feature>
<dbReference type="EMBL" id="JAAWWB010000036">
    <property type="protein sequence ID" value="KAG6740081.1"/>
    <property type="molecule type" value="Genomic_DNA"/>
</dbReference>
<reference evidence="2" key="1">
    <citation type="journal article" date="2020" name="bioRxiv">
        <title>Hybrid origin of Populus tomentosa Carr. identified through genome sequencing and phylogenomic analysis.</title>
        <authorList>
            <person name="An X."/>
            <person name="Gao K."/>
            <person name="Chen Z."/>
            <person name="Li J."/>
            <person name="Yang X."/>
            <person name="Yang X."/>
            <person name="Zhou J."/>
            <person name="Guo T."/>
            <person name="Zhao T."/>
            <person name="Huang S."/>
            <person name="Miao D."/>
            <person name="Khan W.U."/>
            <person name="Rao P."/>
            <person name="Ye M."/>
            <person name="Lei B."/>
            <person name="Liao W."/>
            <person name="Wang J."/>
            <person name="Ji L."/>
            <person name="Li Y."/>
            <person name="Guo B."/>
            <person name="Mustafa N.S."/>
            <person name="Li S."/>
            <person name="Yun Q."/>
            <person name="Keller S.R."/>
            <person name="Mao J."/>
            <person name="Zhang R."/>
            <person name="Strauss S.H."/>
        </authorList>
    </citation>
    <scope>NUCLEOTIDE SEQUENCE</scope>
    <source>
        <strain evidence="2">GM15</strain>
        <tissue evidence="2">Leaf</tissue>
    </source>
</reference>